<keyword evidence="3" id="KW-1185">Reference proteome</keyword>
<dbReference type="Pfam" id="PF13789">
    <property type="entry name" value="DUF4181"/>
    <property type="match status" value="1"/>
</dbReference>
<keyword evidence="1" id="KW-0472">Membrane</keyword>
<feature type="transmembrane region" description="Helical" evidence="1">
    <location>
        <begin position="51"/>
        <end position="72"/>
    </location>
</feature>
<evidence type="ECO:0008006" key="4">
    <source>
        <dbReference type="Google" id="ProtNLM"/>
    </source>
</evidence>
<protein>
    <recommendedName>
        <fullName evidence="4">DUF4181 domain-containing protein</fullName>
    </recommendedName>
</protein>
<feature type="transmembrane region" description="Helical" evidence="1">
    <location>
        <begin position="6"/>
        <end position="30"/>
    </location>
</feature>
<comment type="caution">
    <text evidence="2">The sequence shown here is derived from an EMBL/GenBank/DDBJ whole genome shotgun (WGS) entry which is preliminary data.</text>
</comment>
<feature type="transmembrane region" description="Helical" evidence="1">
    <location>
        <begin position="115"/>
        <end position="135"/>
    </location>
</feature>
<accession>A0ABQ4KVN6</accession>
<dbReference type="Proteomes" id="UP000680670">
    <property type="component" value="Unassembled WGS sequence"/>
</dbReference>
<evidence type="ECO:0000313" key="2">
    <source>
        <dbReference type="EMBL" id="GIN96091.1"/>
    </source>
</evidence>
<keyword evidence="1" id="KW-0812">Transmembrane</keyword>
<sequence length="141" mass="16649">MGRERWTVIWAELAIYCLLIISTLIIEKVIRNKLNLPKRTKYNIKFTKKQRFIEVLIVAIFIIGGFLASISVDDIGSGRTLNEIPIYLWLSFFILVFWSFRGYMAKKSMKDSKEYMIYFVFAAWFPIMVIIAYHSTNIFLN</sequence>
<feature type="transmembrane region" description="Helical" evidence="1">
    <location>
        <begin position="84"/>
        <end position="103"/>
    </location>
</feature>
<evidence type="ECO:0000313" key="3">
    <source>
        <dbReference type="Proteomes" id="UP000680670"/>
    </source>
</evidence>
<name>A0ABQ4KVN6_SIMTE</name>
<gene>
    <name evidence="2" type="ORF">J6TS1_19610</name>
</gene>
<proteinExistence type="predicted"/>
<organism evidence="2 3">
    <name type="scientific">Siminovitchia terrae</name>
    <name type="common">Bacillus terrae</name>
    <dbReference type="NCBI Taxonomy" id="1914933"/>
    <lineage>
        <taxon>Bacteria</taxon>
        <taxon>Bacillati</taxon>
        <taxon>Bacillota</taxon>
        <taxon>Bacilli</taxon>
        <taxon>Bacillales</taxon>
        <taxon>Bacillaceae</taxon>
        <taxon>Siminovitchia</taxon>
    </lineage>
</organism>
<keyword evidence="1" id="KW-1133">Transmembrane helix</keyword>
<reference evidence="2 3" key="1">
    <citation type="submission" date="2021-03" db="EMBL/GenBank/DDBJ databases">
        <title>Antimicrobial resistance genes in bacteria isolated from Japanese honey, and their potential for conferring macrolide and lincosamide resistance in the American foulbrood pathogen Paenibacillus larvae.</title>
        <authorList>
            <person name="Okamoto M."/>
            <person name="Kumagai M."/>
            <person name="Kanamori H."/>
            <person name="Takamatsu D."/>
        </authorList>
    </citation>
    <scope>NUCLEOTIDE SEQUENCE [LARGE SCALE GENOMIC DNA]</scope>
    <source>
        <strain evidence="2 3">J6TS1</strain>
    </source>
</reference>
<dbReference type="EMBL" id="BORJ01000004">
    <property type="protein sequence ID" value="GIN96091.1"/>
    <property type="molecule type" value="Genomic_DNA"/>
</dbReference>
<dbReference type="InterPro" id="IPR025441">
    <property type="entry name" value="DUF4181"/>
</dbReference>
<evidence type="ECO:0000256" key="1">
    <source>
        <dbReference type="SAM" id="Phobius"/>
    </source>
</evidence>